<dbReference type="AlphaFoldDB" id="A0AA35ZS26"/>
<dbReference type="EMBL" id="OX465084">
    <property type="protein sequence ID" value="CAI9296662.1"/>
    <property type="molecule type" value="Genomic_DNA"/>
</dbReference>
<name>A0AA35ZS26_LACSI</name>
<protein>
    <submittedName>
        <fullName evidence="1">Uncharacterized protein</fullName>
    </submittedName>
</protein>
<accession>A0AA35ZS26</accession>
<evidence type="ECO:0000313" key="2">
    <source>
        <dbReference type="Proteomes" id="UP001177003"/>
    </source>
</evidence>
<keyword evidence="2" id="KW-1185">Reference proteome</keyword>
<organism evidence="1 2">
    <name type="scientific">Lactuca saligna</name>
    <name type="common">Willowleaf lettuce</name>
    <dbReference type="NCBI Taxonomy" id="75948"/>
    <lineage>
        <taxon>Eukaryota</taxon>
        <taxon>Viridiplantae</taxon>
        <taxon>Streptophyta</taxon>
        <taxon>Embryophyta</taxon>
        <taxon>Tracheophyta</taxon>
        <taxon>Spermatophyta</taxon>
        <taxon>Magnoliopsida</taxon>
        <taxon>eudicotyledons</taxon>
        <taxon>Gunneridae</taxon>
        <taxon>Pentapetalae</taxon>
        <taxon>asterids</taxon>
        <taxon>campanulids</taxon>
        <taxon>Asterales</taxon>
        <taxon>Asteraceae</taxon>
        <taxon>Cichorioideae</taxon>
        <taxon>Cichorieae</taxon>
        <taxon>Lactucinae</taxon>
        <taxon>Lactuca</taxon>
    </lineage>
</organism>
<evidence type="ECO:0000313" key="1">
    <source>
        <dbReference type="EMBL" id="CAI9296662.1"/>
    </source>
</evidence>
<reference evidence="1" key="1">
    <citation type="submission" date="2023-04" db="EMBL/GenBank/DDBJ databases">
        <authorList>
            <person name="Vijverberg K."/>
            <person name="Xiong W."/>
            <person name="Schranz E."/>
        </authorList>
    </citation>
    <scope>NUCLEOTIDE SEQUENCE</scope>
</reference>
<sequence>MVVFRDSPSTETTRTIDLIMDHEPQRWLTATMALASTLRWNSRMAASTKTKPIISSLIEEDTTDKKKEKRKGNGFWWLLSSAVDDGVPASARWQRRWLVIELVKVAVTDDGDTSRHLLSPTSSRHYQLRPLSTIECPPAALIAGDNKDRWETGNNVAPVTSWLPPFVTFQLSPSLSKPETTGLSPMSLFLLWLRTKTNVRTSFQCGSSLFVLLPSPYASRWLVVFIPRARMHVCAGVCVCVA</sequence>
<proteinExistence type="predicted"/>
<dbReference type="Proteomes" id="UP001177003">
    <property type="component" value="Chromosome 8"/>
</dbReference>
<gene>
    <name evidence="1" type="ORF">LSALG_LOCUS35517</name>
</gene>